<dbReference type="Pfam" id="PF12251">
    <property type="entry name" value="SNAPC3"/>
    <property type="match status" value="1"/>
</dbReference>
<dbReference type="GO" id="GO:0005813">
    <property type="term" value="C:centrosome"/>
    <property type="evidence" value="ECO:0007669"/>
    <property type="project" value="TreeGrafter"/>
</dbReference>
<proteinExistence type="inferred from homology"/>
<comment type="similarity">
    <text evidence="1">Belongs to the TCP10 family.</text>
</comment>
<evidence type="ECO:0000256" key="3">
    <source>
        <dbReference type="SAM" id="MobiDB-lite"/>
    </source>
</evidence>
<dbReference type="GO" id="GO:0060271">
    <property type="term" value="P:cilium assembly"/>
    <property type="evidence" value="ECO:0007669"/>
    <property type="project" value="TreeGrafter"/>
</dbReference>
<dbReference type="Pfam" id="PF07202">
    <property type="entry name" value="Tcp10_C"/>
    <property type="match status" value="3"/>
</dbReference>
<accession>A0A336K107</accession>
<feature type="coiled-coil region" evidence="2">
    <location>
        <begin position="861"/>
        <end position="923"/>
    </location>
</feature>
<protein>
    <submittedName>
        <fullName evidence="5">CSON010701 protein</fullName>
    </submittedName>
</protein>
<dbReference type="GO" id="GO:0061511">
    <property type="term" value="P:centriole elongation"/>
    <property type="evidence" value="ECO:0007669"/>
    <property type="project" value="TreeGrafter"/>
</dbReference>
<reference evidence="6" key="2">
    <citation type="submission" date="2018-07" db="EMBL/GenBank/DDBJ databases">
        <authorList>
            <person name="Quirk P.G."/>
            <person name="Krulwich T.A."/>
        </authorList>
    </citation>
    <scope>NUCLEOTIDE SEQUENCE</scope>
</reference>
<dbReference type="InterPro" id="IPR026581">
    <property type="entry name" value="TCP10L/CENPJ"/>
</dbReference>
<dbReference type="EMBL" id="UFQS01000043">
    <property type="protein sequence ID" value="SSW98399.1"/>
    <property type="molecule type" value="Genomic_DNA"/>
</dbReference>
<evidence type="ECO:0000313" key="5">
    <source>
        <dbReference type="EMBL" id="SSW98399.1"/>
    </source>
</evidence>
<dbReference type="Gene3D" id="2.60.450.20">
    <property type="match status" value="1"/>
</dbReference>
<feature type="region of interest" description="Disordered" evidence="3">
    <location>
        <begin position="1090"/>
        <end position="1117"/>
    </location>
</feature>
<feature type="compositionally biased region" description="Acidic residues" evidence="3">
    <location>
        <begin position="1105"/>
        <end position="1117"/>
    </location>
</feature>
<dbReference type="FunFam" id="2.60.450.20:FF:000002">
    <property type="entry name" value="Spindle assembly abnormal 4"/>
    <property type="match status" value="1"/>
</dbReference>
<dbReference type="GO" id="GO:0015631">
    <property type="term" value="F:tubulin binding"/>
    <property type="evidence" value="ECO:0007669"/>
    <property type="project" value="TreeGrafter"/>
</dbReference>
<feature type="region of interest" description="Disordered" evidence="3">
    <location>
        <begin position="585"/>
        <end position="644"/>
    </location>
</feature>
<evidence type="ECO:0000313" key="6">
    <source>
        <dbReference type="EMBL" id="SSX18785.1"/>
    </source>
</evidence>
<feature type="region of interest" description="Disordered" evidence="3">
    <location>
        <begin position="1135"/>
        <end position="1177"/>
    </location>
</feature>
<name>A0A336K107_CULSO</name>
<feature type="compositionally biased region" description="Low complexity" evidence="3">
    <location>
        <begin position="1150"/>
        <end position="1173"/>
    </location>
</feature>
<feature type="domain" description="Centromere protein J C-terminal" evidence="4">
    <location>
        <begin position="1322"/>
        <end position="1350"/>
    </location>
</feature>
<evidence type="ECO:0000256" key="1">
    <source>
        <dbReference type="ARBA" id="ARBA00005627"/>
    </source>
</evidence>
<feature type="region of interest" description="Disordered" evidence="3">
    <location>
        <begin position="668"/>
        <end position="696"/>
    </location>
</feature>
<dbReference type="InterPro" id="IPR047002">
    <property type="entry name" value="Tcp10_C_sf"/>
</dbReference>
<dbReference type="InterPro" id="IPR009852">
    <property type="entry name" value="CENPJ_C_dom"/>
</dbReference>
<feature type="compositionally biased region" description="Basic and acidic residues" evidence="3">
    <location>
        <begin position="626"/>
        <end position="637"/>
    </location>
</feature>
<dbReference type="PANTHER" id="PTHR10331:SF6">
    <property type="entry name" value="SPINDLE ASSEMBLY ABNORMAL 4"/>
    <property type="match status" value="1"/>
</dbReference>
<dbReference type="InterPro" id="IPR022042">
    <property type="entry name" value="snRNA-activating_su3"/>
</dbReference>
<evidence type="ECO:0000259" key="4">
    <source>
        <dbReference type="Pfam" id="PF07202"/>
    </source>
</evidence>
<dbReference type="PANTHER" id="PTHR10331">
    <property type="entry name" value="T COMPLEX PROTEIN 10"/>
    <property type="match status" value="1"/>
</dbReference>
<gene>
    <name evidence="5" type="primary">CSON010701</name>
</gene>
<keyword evidence="2" id="KW-0175">Coiled coil</keyword>
<feature type="coiled-coil region" evidence="2">
    <location>
        <begin position="960"/>
        <end position="1033"/>
    </location>
</feature>
<organism evidence="5">
    <name type="scientific">Culicoides sonorensis</name>
    <name type="common">Biting midge</name>
    <dbReference type="NCBI Taxonomy" id="179676"/>
    <lineage>
        <taxon>Eukaryota</taxon>
        <taxon>Metazoa</taxon>
        <taxon>Ecdysozoa</taxon>
        <taxon>Arthropoda</taxon>
        <taxon>Hexapoda</taxon>
        <taxon>Insecta</taxon>
        <taxon>Pterygota</taxon>
        <taxon>Neoptera</taxon>
        <taxon>Endopterygota</taxon>
        <taxon>Diptera</taxon>
        <taxon>Nematocera</taxon>
        <taxon>Chironomoidea</taxon>
        <taxon>Ceratopogonidae</taxon>
        <taxon>Ceratopogoninae</taxon>
        <taxon>Culicoides</taxon>
        <taxon>Monoculicoides</taxon>
    </lineage>
</organism>
<reference evidence="5" key="1">
    <citation type="submission" date="2018-04" db="EMBL/GenBank/DDBJ databases">
        <authorList>
            <person name="Go L.Y."/>
            <person name="Mitchell J.A."/>
        </authorList>
    </citation>
    <scope>NUCLEOTIDE SEQUENCE</scope>
    <source>
        <tissue evidence="5">Whole organism</tissue>
    </source>
</reference>
<dbReference type="EMBL" id="UFQT01000043">
    <property type="protein sequence ID" value="SSX18785.1"/>
    <property type="molecule type" value="Genomic_DNA"/>
</dbReference>
<feature type="domain" description="Centromere protein J C-terminal" evidence="4">
    <location>
        <begin position="1284"/>
        <end position="1317"/>
    </location>
</feature>
<sequence>MENIYKPRTKSNEPFNNTKFTEFQQELKSFHTCNASIEAICKSNIDKIGQISNQTLSSIAKPNLKEITEPYFLHKIKEIPIPEVAKNLKCVRRALSNTKRSRNLAERVQRSSMPQLPPNEVKGLVTASNLFESVFVVKVFEAFKYVSGARKTPKIGQEIRVLGSHKLSVLRDNIRCYDRPLLDVSQDPNQENPLPDHDSSFIFVDDTFYNDTRNPENLDYSEVIRNWTEKQQDFKPLQKDRMENTFMKDLKFKIGFPYVYQHHGNCEHLLIFSDVRLVTKREVSQRIGFPIVLNGVKKDVYCFVCGLNEANFVIQGSSEHIQDPSQLCSHCLNAYHYKDGKKIGEFLVYQVETDTNITESPYGQQINKWWKFSSNQLLQNTKMQNDDILQRLQSLRLWQASQISGNNDNDSFAGQLSEEQMQIMQQMLMDPNWMPDNSEYEEIDEEIRSSAEESENDEFIDNIEKQINAIRSSNNTSTVANEQVETMETQKNKMRPKFNLDETPIHGIARNINIIDTPLKNLDEFKMQNNEIGQVLENTDTNGNSDRPVAKRPFLRKGEGLTTRFKVPPDAFNLKNLPKYKYANRNAMSLEQKMPHKDKTKDRRCGSGPKLETANRSLRCNSSRRLALEPKENEKKKPLTRSKTAPCVSSLVNGTKKELSTREALKRGPTINTSSNHPKGSWATEFHKESPPKSPGQFKVLDISYQENQELQSFECHERRLNNENFKETAAVLKQNAIDESFEIVSNTSEDEDNQSDDDQNVRPYNHVKFSSQVEGIEPLETDTDTVMSERVDMSTFNNEFSKTSTPHDKMDFAKFRAKLLDGLEGDTNLSLDASQLQKNEGVPDSHVMQDKFDDTLIQQKSSLLQRNELLQSHLKKLENEIQTYQRENALLIKMKQEHEMQKLALEQEKEEMEAKLQDERIRMEVYFHDERMKIKEKQEQLEKKIKDAQKPTRKDRDEVMKLNEKISHMEAELKAKEVKHGSAQARLRTQVRTLEKQLHEQKLEYDVMKRENKRLEAENVRLRRENNSKMLLEINKNIAKLANSSPNTPLTESMPVKREITNRSAKSTVVAKVVSHFPEKTASKILSKSYPDSDKNLRGSCTESEIENGFDDDEEDHFNNNVITSASAYFKQTSLSNSKHKTSPVQSLSRKSSFTNNSNNNNNSKSPHSNSKPISATDVRREILNSDGSKDIYYPNGNLKKISADGMVIRMLYFNKDIKETNIHDGTIKYYYAKNNSWETTFVDGKQVLEFADGQTETRYRDGRIEVNFSNGAQRVVDPTKTDIQECWTYPDGTKVDVYKNDDKILYLPNGQREIHTKDHKRREFPDGSVKILYNDGSQETRYFNGRIRKRDKDGNLTLDTGAPE</sequence>
<feature type="domain" description="Centromere protein J C-terminal" evidence="4">
    <location>
        <begin position="1245"/>
        <end position="1277"/>
    </location>
</feature>
<evidence type="ECO:0000256" key="2">
    <source>
        <dbReference type="SAM" id="Coils"/>
    </source>
</evidence>
<feature type="compositionally biased region" description="Low complexity" evidence="3">
    <location>
        <begin position="614"/>
        <end position="625"/>
    </location>
</feature>
<dbReference type="GO" id="GO:0005814">
    <property type="term" value="C:centriole"/>
    <property type="evidence" value="ECO:0007669"/>
    <property type="project" value="TreeGrafter"/>
</dbReference>
<feature type="compositionally biased region" description="Basic and acidic residues" evidence="3">
    <location>
        <begin position="593"/>
        <end position="605"/>
    </location>
</feature>
<feature type="compositionally biased region" description="Polar residues" evidence="3">
    <location>
        <begin position="1135"/>
        <end position="1149"/>
    </location>
</feature>
<dbReference type="VEuPathDB" id="VectorBase:CSON010701"/>